<dbReference type="GO" id="GO:0008113">
    <property type="term" value="F:peptide-methionine (S)-S-oxide reductase activity"/>
    <property type="evidence" value="ECO:0007669"/>
    <property type="project" value="UniProtKB-EC"/>
</dbReference>
<reference evidence="8" key="1">
    <citation type="journal article" date="2019" name="G3 (Bethesda)">
        <title>Genome Assemblies of Two Rare Opportunistic Yeast Pathogens: Diutina rugosa (syn. Candida rugosa) and Trichomonascus ciferrii (syn. Candida ciferrii).</title>
        <authorList>
            <person name="Mixao V."/>
            <person name="Saus E."/>
            <person name="Hansen A.P."/>
            <person name="Lass-Florl C."/>
            <person name="Gabaldon T."/>
        </authorList>
    </citation>
    <scope>NUCLEOTIDE SEQUENCE</scope>
    <source>
        <strain evidence="8">CBS 4856</strain>
    </source>
</reference>
<dbReference type="InterPro" id="IPR036509">
    <property type="entry name" value="Met_Sox_Rdtase_MsrA_sf"/>
</dbReference>
<evidence type="ECO:0000256" key="1">
    <source>
        <dbReference type="ARBA" id="ARBA00005591"/>
    </source>
</evidence>
<evidence type="ECO:0000256" key="3">
    <source>
        <dbReference type="ARBA" id="ARBA00023002"/>
    </source>
</evidence>
<dbReference type="EMBL" id="SWFS01000066">
    <property type="protein sequence ID" value="KAA8917086.1"/>
    <property type="molecule type" value="Genomic_DNA"/>
</dbReference>
<dbReference type="Pfam" id="PF01625">
    <property type="entry name" value="PMSR"/>
    <property type="match status" value="1"/>
</dbReference>
<dbReference type="InterPro" id="IPR002569">
    <property type="entry name" value="Met_Sox_Rdtase_MsrA_dom"/>
</dbReference>
<dbReference type="NCBIfam" id="TIGR00401">
    <property type="entry name" value="msrA"/>
    <property type="match status" value="1"/>
</dbReference>
<feature type="domain" description="Peptide methionine sulphoxide reductase MsrA" evidence="7">
    <location>
        <begin position="21"/>
        <end position="174"/>
    </location>
</feature>
<comment type="similarity">
    <text evidence="1">Belongs to the MsrA Met sulfoxide reductase family.</text>
</comment>
<comment type="catalytic activity">
    <reaction evidence="5">
        <text>L-methionyl-[protein] + [thioredoxin]-disulfide + H2O = L-methionyl-(S)-S-oxide-[protein] + [thioredoxin]-dithiol</text>
        <dbReference type="Rhea" id="RHEA:14217"/>
        <dbReference type="Rhea" id="RHEA-COMP:10698"/>
        <dbReference type="Rhea" id="RHEA-COMP:10700"/>
        <dbReference type="Rhea" id="RHEA-COMP:12313"/>
        <dbReference type="Rhea" id="RHEA-COMP:12315"/>
        <dbReference type="ChEBI" id="CHEBI:15377"/>
        <dbReference type="ChEBI" id="CHEBI:16044"/>
        <dbReference type="ChEBI" id="CHEBI:29950"/>
        <dbReference type="ChEBI" id="CHEBI:44120"/>
        <dbReference type="ChEBI" id="CHEBI:50058"/>
        <dbReference type="EC" id="1.8.4.11"/>
    </reaction>
</comment>
<dbReference type="AlphaFoldDB" id="A0A642VBZ2"/>
<protein>
    <recommendedName>
        <fullName evidence="2">peptide-methionine (S)-S-oxide reductase</fullName>
        <ecNumber evidence="2">1.8.4.11</ecNumber>
    </recommendedName>
    <alternativeName>
        <fullName evidence="4">Peptide-methionine (S)-S-oxide reductase</fullName>
    </alternativeName>
</protein>
<organism evidence="8 9">
    <name type="scientific">Trichomonascus ciferrii</name>
    <dbReference type="NCBI Taxonomy" id="44093"/>
    <lineage>
        <taxon>Eukaryota</taxon>
        <taxon>Fungi</taxon>
        <taxon>Dikarya</taxon>
        <taxon>Ascomycota</taxon>
        <taxon>Saccharomycotina</taxon>
        <taxon>Dipodascomycetes</taxon>
        <taxon>Dipodascales</taxon>
        <taxon>Trichomonascaceae</taxon>
        <taxon>Trichomonascus</taxon>
        <taxon>Trichomonascus ciferrii complex</taxon>
    </lineage>
</organism>
<evidence type="ECO:0000256" key="6">
    <source>
        <dbReference type="ARBA" id="ARBA00048782"/>
    </source>
</evidence>
<dbReference type="VEuPathDB" id="FungiDB:TRICI_000758"/>
<dbReference type="EC" id="1.8.4.11" evidence="2"/>
<dbReference type="PANTHER" id="PTHR43774:SF1">
    <property type="entry name" value="PEPTIDE METHIONINE SULFOXIDE REDUCTASE MSRA 2"/>
    <property type="match status" value="1"/>
</dbReference>
<name>A0A642VBZ2_9ASCO</name>
<dbReference type="OrthoDB" id="77405at2759"/>
<evidence type="ECO:0000259" key="7">
    <source>
        <dbReference type="Pfam" id="PF01625"/>
    </source>
</evidence>
<keyword evidence="9" id="KW-1185">Reference proteome</keyword>
<dbReference type="PANTHER" id="PTHR43774">
    <property type="entry name" value="PEPTIDE METHIONINE SULFOXIDE REDUCTASE"/>
    <property type="match status" value="1"/>
</dbReference>
<evidence type="ECO:0000256" key="2">
    <source>
        <dbReference type="ARBA" id="ARBA00012502"/>
    </source>
</evidence>
<dbReference type="SUPFAM" id="SSF55068">
    <property type="entry name" value="Peptide methionine sulfoxide reductase"/>
    <property type="match status" value="1"/>
</dbReference>
<dbReference type="Proteomes" id="UP000761534">
    <property type="component" value="Unassembled WGS sequence"/>
</dbReference>
<dbReference type="GO" id="GO:0034599">
    <property type="term" value="P:cellular response to oxidative stress"/>
    <property type="evidence" value="ECO:0007669"/>
    <property type="project" value="UniProtKB-ARBA"/>
</dbReference>
<gene>
    <name evidence="8" type="ORF">TRICI_000758</name>
</gene>
<comment type="caution">
    <text evidence="8">The sequence shown here is derived from an EMBL/GenBank/DDBJ whole genome shotgun (WGS) entry which is preliminary data.</text>
</comment>
<comment type="catalytic activity">
    <reaction evidence="6">
        <text>[thioredoxin]-disulfide + L-methionine + H2O = L-methionine (S)-S-oxide + [thioredoxin]-dithiol</text>
        <dbReference type="Rhea" id="RHEA:19993"/>
        <dbReference type="Rhea" id="RHEA-COMP:10698"/>
        <dbReference type="Rhea" id="RHEA-COMP:10700"/>
        <dbReference type="ChEBI" id="CHEBI:15377"/>
        <dbReference type="ChEBI" id="CHEBI:29950"/>
        <dbReference type="ChEBI" id="CHEBI:50058"/>
        <dbReference type="ChEBI" id="CHEBI:57844"/>
        <dbReference type="ChEBI" id="CHEBI:58772"/>
        <dbReference type="EC" id="1.8.4.11"/>
    </reaction>
</comment>
<evidence type="ECO:0000256" key="4">
    <source>
        <dbReference type="ARBA" id="ARBA00030643"/>
    </source>
</evidence>
<dbReference type="Gene3D" id="3.30.1060.10">
    <property type="entry name" value="Peptide methionine sulphoxide reductase MsrA"/>
    <property type="match status" value="1"/>
</dbReference>
<keyword evidence="3" id="KW-0560">Oxidoreductase</keyword>
<evidence type="ECO:0000256" key="5">
    <source>
        <dbReference type="ARBA" id="ARBA00047806"/>
    </source>
</evidence>
<dbReference type="HAMAP" id="MF_01401">
    <property type="entry name" value="MsrA"/>
    <property type="match status" value="1"/>
</dbReference>
<evidence type="ECO:0000313" key="9">
    <source>
        <dbReference type="Proteomes" id="UP000761534"/>
    </source>
</evidence>
<dbReference type="FunFam" id="3.30.1060.10:FF:000006">
    <property type="entry name" value="Peptide methionine sulfoxide reductase"/>
    <property type="match status" value="1"/>
</dbReference>
<accession>A0A642VBZ2</accession>
<proteinExistence type="inferred from homology"/>
<evidence type="ECO:0000313" key="8">
    <source>
        <dbReference type="EMBL" id="KAA8917086.1"/>
    </source>
</evidence>
<sequence>MSTTHGPVSPTLKVPEGAEIATVAAGCFWGTEHIYRKYFDNGKGLIDAKVGYTGGQTTDPTYKAVCSHGTGHAEALQFSYDPKVVSFDTLIDFFYRMHDPTTLNAQGPDVGTQYRSAIFYHSPEQKKTAEEVQERLQKNFYKNKIVTEIVPIDTFWDAETYHQLYLDNNPSGYACPTHFLREKPEL</sequence>